<dbReference type="EMBL" id="RCOS01000065">
    <property type="protein sequence ID" value="RSN75987.1"/>
    <property type="molecule type" value="Genomic_DNA"/>
</dbReference>
<name>A0A429GQN3_9CREN</name>
<sequence>MRILTSEDREGEKKKRGDNMERPINISSSSDKKLSHDKRIIELRNRAKYWWELGCDIVLMKEKRPVHDWKRWMNERQSEDDFNSLPWDKADGFAIILGQKAKNGLYICAIDLDIRENNSTAVELGRKILNAIYATYTERTPSGGLHSIYFSKEKPRTIQAYSDVCALELLGEGHLLTMYPSLGYEIERKYSIFIVDDINKLFLDTLTLFGIEVKEKEEEEAESREEHWFNRPELEILPYRDEHPSCIRKMLEGTTEGNRNEYAIRLSSYFLNFRKLDEERAWKYIKEWNEKNRPPLDRKELKRTFESAKKGGYRYGCSDPILSSLCDESSCPLHRKQVKEGEEKRYDPEIEEKIEREVERIMKADNQIEAIKPHLDRVIVGEDEIKIPIFVLLPSGKIKDPEYKQIIAIKGAEGTGKSLTKETLIEGYRAKKVARFSEHALDYSDLSSYEILDLAELGYVDQEKQGVSTIKFVSADDKGYDIEVTVRNPETGRFTTANYRIPAMTVITSTTRILINRQFERRAWVFTTDDSEEQTERVKKWWALNELEKSRKKLGMIKITSYEFSLEVLRRFNRRFEPVDVAIPFPGTIVSELKSGALRMRSDLRKVFRFIEFYAMFNRKRLIKGPNGTYIVTPDVAIEALRFIAKPLARMHARLERRQIEVLQALKKLNEVRDVHVGSSGSTLIERRYDEAGAEITKDVREKIARILGKSERDVRDILNSLVASGYLSSDERKPKTFKLLYSVDEIMSKLSGGLEAIGTSNNLRELMAKEALEKFGLRLEIRPPGVSDVHVVHKTIKQGDVERGKENASSDAHVFHNNADNRTTDTPEYLVSKIQGSKEKAQNDLKTSKDWTFQFLPISSNDQEKMSYKRGARGDFE</sequence>
<accession>A0A429GQN3</accession>
<feature type="compositionally biased region" description="Basic and acidic residues" evidence="1">
    <location>
        <begin position="1"/>
        <end position="21"/>
    </location>
</feature>
<comment type="caution">
    <text evidence="3">The sequence shown here is derived from an EMBL/GenBank/DDBJ whole genome shotgun (WGS) entry which is preliminary data.</text>
</comment>
<dbReference type="SMART" id="SM00942">
    <property type="entry name" value="PriCT_1"/>
    <property type="match status" value="1"/>
</dbReference>
<evidence type="ECO:0000256" key="1">
    <source>
        <dbReference type="SAM" id="MobiDB-lite"/>
    </source>
</evidence>
<evidence type="ECO:0000313" key="4">
    <source>
        <dbReference type="Proteomes" id="UP000277582"/>
    </source>
</evidence>
<dbReference type="SUPFAM" id="SSF56747">
    <property type="entry name" value="Prim-pol domain"/>
    <property type="match status" value="1"/>
</dbReference>
<feature type="region of interest" description="Disordered" evidence="1">
    <location>
        <begin position="1"/>
        <end position="30"/>
    </location>
</feature>
<dbReference type="Proteomes" id="UP000277582">
    <property type="component" value="Unassembled WGS sequence"/>
</dbReference>
<dbReference type="AlphaFoldDB" id="A0A429GQN3"/>
<evidence type="ECO:0000313" key="3">
    <source>
        <dbReference type="EMBL" id="RSN75987.1"/>
    </source>
</evidence>
<dbReference type="Pfam" id="PF08708">
    <property type="entry name" value="PriCT_1"/>
    <property type="match status" value="1"/>
</dbReference>
<gene>
    <name evidence="3" type="ORF">D6D85_05065</name>
</gene>
<protein>
    <recommendedName>
        <fullName evidence="2">Primase C-terminal 1 domain-containing protein</fullName>
    </recommendedName>
</protein>
<organism evidence="3 4">
    <name type="scientific">Candidatus Methanodesulfokora washburnensis</name>
    <dbReference type="NCBI Taxonomy" id="2478471"/>
    <lineage>
        <taxon>Archaea</taxon>
        <taxon>Thermoproteota</taxon>
        <taxon>Candidatus Korarchaeia</taxon>
        <taxon>Candidatus Korarchaeia incertae sedis</taxon>
        <taxon>Candidatus Methanodesulfokora</taxon>
    </lineage>
</organism>
<proteinExistence type="predicted"/>
<reference evidence="3 4" key="1">
    <citation type="submission" date="2018-10" db="EMBL/GenBank/DDBJ databases">
        <title>Co-occurring genomic capacity for anaerobic methane metabolism and dissimilatory sulfite reduction discovered in the Korarchaeota.</title>
        <authorList>
            <person name="Mckay L.J."/>
            <person name="Dlakic M."/>
            <person name="Fields M.W."/>
            <person name="Delmont T.O."/>
            <person name="Eren A.M."/>
            <person name="Jay Z.J."/>
            <person name="Klingelsmith K.B."/>
            <person name="Rusch D.B."/>
            <person name="Inskeep W.P."/>
        </authorList>
    </citation>
    <scope>NUCLEOTIDE SEQUENCE [LARGE SCALE GENOMIC DNA]</scope>
    <source>
        <strain evidence="3 4">MDKW</strain>
    </source>
</reference>
<keyword evidence="4" id="KW-1185">Reference proteome</keyword>
<dbReference type="InterPro" id="IPR014820">
    <property type="entry name" value="PriCT_1"/>
</dbReference>
<feature type="domain" description="Primase C-terminal 1" evidence="2">
    <location>
        <begin position="248"/>
        <end position="314"/>
    </location>
</feature>
<evidence type="ECO:0000259" key="2">
    <source>
        <dbReference type="SMART" id="SM00942"/>
    </source>
</evidence>